<keyword evidence="1" id="KW-0732">Signal</keyword>
<keyword evidence="3" id="KW-1185">Reference proteome</keyword>
<sequence>MFRFFLLSFFGITSTAFAADRIAPPPQEARVYAAVDIHAEEKVAIAAEPCDTVQRCPFFREHYQVWDFFPIRIIITNDSDRTLTLDEVRMHFISSHNDRIPAATEMEVYRRITAYRRNTRAIESNIALDFDQFGFRSTLVAPHSTASGYLLYDLEGIKQPFSTGQIYVKEVMVFDKKGNRELYAFEIPLAKYVPPVSGTKKP</sequence>
<dbReference type="EMBL" id="CP042806">
    <property type="protein sequence ID" value="QEE27602.1"/>
    <property type="molecule type" value="Genomic_DNA"/>
</dbReference>
<dbReference type="Proteomes" id="UP000321820">
    <property type="component" value="Chromosome"/>
</dbReference>
<organism evidence="2 3">
    <name type="scientific">Terriglobus albidus</name>
    <dbReference type="NCBI Taxonomy" id="1592106"/>
    <lineage>
        <taxon>Bacteria</taxon>
        <taxon>Pseudomonadati</taxon>
        <taxon>Acidobacteriota</taxon>
        <taxon>Terriglobia</taxon>
        <taxon>Terriglobales</taxon>
        <taxon>Acidobacteriaceae</taxon>
        <taxon>Terriglobus</taxon>
    </lineage>
</organism>
<evidence type="ECO:0008006" key="4">
    <source>
        <dbReference type="Google" id="ProtNLM"/>
    </source>
</evidence>
<name>A0A5B9E5S9_9BACT</name>
<evidence type="ECO:0000256" key="1">
    <source>
        <dbReference type="SAM" id="SignalP"/>
    </source>
</evidence>
<gene>
    <name evidence="2" type="ORF">FTW19_06060</name>
</gene>
<accession>A0A5B9E5S9</accession>
<dbReference type="RefSeq" id="WP_147646793.1">
    <property type="nucleotide sequence ID" value="NZ_CP042806.1"/>
</dbReference>
<proteinExistence type="predicted"/>
<dbReference type="OrthoDB" id="117437at2"/>
<protein>
    <recommendedName>
        <fullName evidence="4">DUF1571 domain-containing protein</fullName>
    </recommendedName>
</protein>
<dbReference type="AlphaFoldDB" id="A0A5B9E5S9"/>
<feature type="chain" id="PRO_5022965956" description="DUF1571 domain-containing protein" evidence="1">
    <location>
        <begin position="19"/>
        <end position="202"/>
    </location>
</feature>
<feature type="signal peptide" evidence="1">
    <location>
        <begin position="1"/>
        <end position="18"/>
    </location>
</feature>
<evidence type="ECO:0000313" key="3">
    <source>
        <dbReference type="Proteomes" id="UP000321820"/>
    </source>
</evidence>
<dbReference type="KEGG" id="talb:FTW19_06060"/>
<reference evidence="2 3" key="1">
    <citation type="submission" date="2019-08" db="EMBL/GenBank/DDBJ databases">
        <title>Complete genome sequence of Terriglobus albidus strain ORNL.</title>
        <authorList>
            <person name="Podar M."/>
        </authorList>
    </citation>
    <scope>NUCLEOTIDE SEQUENCE [LARGE SCALE GENOMIC DNA]</scope>
    <source>
        <strain evidence="2 3">ORNL</strain>
    </source>
</reference>
<evidence type="ECO:0000313" key="2">
    <source>
        <dbReference type="EMBL" id="QEE27602.1"/>
    </source>
</evidence>